<keyword evidence="2" id="KW-1185">Reference proteome</keyword>
<dbReference type="EMBL" id="JXLP01000003">
    <property type="protein sequence ID" value="KIL79390.1"/>
    <property type="molecule type" value="Genomic_DNA"/>
</dbReference>
<evidence type="ECO:0000313" key="1">
    <source>
        <dbReference type="EMBL" id="KIL79390.1"/>
    </source>
</evidence>
<gene>
    <name evidence="1" type="ORF">SD77_3256</name>
</gene>
<sequence length="129" mass="15295">MFHDARRKSRLSDNQVLVESGMTEEGFQDYARANHIEVLFFSYFDTEAEEKQQEFRQILGFVDGMLDYKPDTTYFIELFPIEEDEELAFAYPNEFEKVSEFAQHLAARAERSVAVPRITRESFKYLTQR</sequence>
<evidence type="ECO:0000313" key="2">
    <source>
        <dbReference type="Proteomes" id="UP000031982"/>
    </source>
</evidence>
<organism evidence="1 2">
    <name type="scientific">Bacillus badius</name>
    <dbReference type="NCBI Taxonomy" id="1455"/>
    <lineage>
        <taxon>Bacteria</taxon>
        <taxon>Bacillati</taxon>
        <taxon>Bacillota</taxon>
        <taxon>Bacilli</taxon>
        <taxon>Bacillales</taxon>
        <taxon>Bacillaceae</taxon>
        <taxon>Pseudobacillus</taxon>
    </lineage>
</organism>
<proteinExistence type="predicted"/>
<comment type="caution">
    <text evidence="1">The sequence shown here is derived from an EMBL/GenBank/DDBJ whole genome shotgun (WGS) entry which is preliminary data.</text>
</comment>
<protein>
    <submittedName>
        <fullName evidence="1">Uncharacterized protein</fullName>
    </submittedName>
</protein>
<name>A0ABR5AXC3_BACBA</name>
<accession>A0ABR5AXC3</accession>
<reference evidence="1 2" key="1">
    <citation type="submission" date="2015-01" db="EMBL/GenBank/DDBJ databases">
        <title>Genome Assembly of Bacillus badius MTCC 1458.</title>
        <authorList>
            <person name="Verma A."/>
            <person name="Khatri I."/>
            <person name="Mual P."/>
            <person name="Subramanian S."/>
            <person name="Krishnamurthi S."/>
        </authorList>
    </citation>
    <scope>NUCLEOTIDE SEQUENCE [LARGE SCALE GENOMIC DNA]</scope>
    <source>
        <strain evidence="1 2">MTCC 1458</strain>
    </source>
</reference>
<dbReference type="Proteomes" id="UP000031982">
    <property type="component" value="Unassembled WGS sequence"/>
</dbReference>